<dbReference type="AlphaFoldDB" id="A0A1M7CIU1"/>
<gene>
    <name evidence="2" type="ORF">SAMN05444414_12542</name>
</gene>
<keyword evidence="3" id="KW-1185">Reference proteome</keyword>
<organism evidence="2 3">
    <name type="scientific">Roseovarius marisflavi</name>
    <dbReference type="NCBI Taxonomy" id="1054996"/>
    <lineage>
        <taxon>Bacteria</taxon>
        <taxon>Pseudomonadati</taxon>
        <taxon>Pseudomonadota</taxon>
        <taxon>Alphaproteobacteria</taxon>
        <taxon>Rhodobacterales</taxon>
        <taxon>Roseobacteraceae</taxon>
        <taxon>Roseovarius</taxon>
    </lineage>
</organism>
<name>A0A1M7CIU1_9RHOB</name>
<proteinExistence type="predicted"/>
<dbReference type="CDD" id="cd04186">
    <property type="entry name" value="GT_2_like_c"/>
    <property type="match status" value="1"/>
</dbReference>
<dbReference type="InterPro" id="IPR001173">
    <property type="entry name" value="Glyco_trans_2-like"/>
</dbReference>
<evidence type="ECO:0000313" key="2">
    <source>
        <dbReference type="EMBL" id="SHL66719.1"/>
    </source>
</evidence>
<dbReference type="Proteomes" id="UP000184191">
    <property type="component" value="Unassembled WGS sequence"/>
</dbReference>
<dbReference type="Gene3D" id="3.90.550.10">
    <property type="entry name" value="Spore Coat Polysaccharide Biosynthesis Protein SpsA, Chain A"/>
    <property type="match status" value="1"/>
</dbReference>
<dbReference type="SUPFAM" id="SSF53448">
    <property type="entry name" value="Nucleotide-diphospho-sugar transferases"/>
    <property type="match status" value="1"/>
</dbReference>
<feature type="domain" description="Glycosyltransferase 2-like" evidence="1">
    <location>
        <begin position="18"/>
        <end position="141"/>
    </location>
</feature>
<accession>A0A1M7CIU1</accession>
<dbReference type="OrthoDB" id="9771846at2"/>
<dbReference type="PANTHER" id="PTHR43179:SF7">
    <property type="entry name" value="RHAMNOSYLTRANSFERASE WBBL"/>
    <property type="match status" value="1"/>
</dbReference>
<dbReference type="EMBL" id="FRBN01000025">
    <property type="protein sequence ID" value="SHL66719.1"/>
    <property type="molecule type" value="Genomic_DNA"/>
</dbReference>
<evidence type="ECO:0000259" key="1">
    <source>
        <dbReference type="Pfam" id="PF00535"/>
    </source>
</evidence>
<dbReference type="RefSeq" id="WP_073200062.1">
    <property type="nucleotide sequence ID" value="NZ_FRBN01000025.1"/>
</dbReference>
<protein>
    <recommendedName>
        <fullName evidence="1">Glycosyltransferase 2-like domain-containing protein</fullName>
    </recommendedName>
</protein>
<reference evidence="3" key="1">
    <citation type="submission" date="2016-11" db="EMBL/GenBank/DDBJ databases">
        <authorList>
            <person name="Varghese N."/>
            <person name="Submissions S."/>
        </authorList>
    </citation>
    <scope>NUCLEOTIDE SEQUENCE [LARGE SCALE GENOMIC DNA]</scope>
    <source>
        <strain evidence="3">DSM 29327</strain>
    </source>
</reference>
<dbReference type="STRING" id="1054996.SAMN05444414_12542"/>
<sequence length="328" mass="36487">MNPQSTGGPNPERHIDLSIVIVNWNTRKMTRECLASVSSGLGDLAAEILVVDNASTDGSADMVEADFPEVALIRNSENRGFAAANNQGFNMARGKHVLLLNTDTLVHGNALPASVVWLNAHPDVGAMGCRVLNTDGSVQLTCSMYPSVLNQILQLSGLSKLRHPRFFGRHSMTHWLRDSEREVEVISGCYLLVRRSVIDQIGLLDENFFFFGEETDWCKRMRDAGWRLMFAPVGEITHHGSVSARKLDYHRDVLLSESIVRLHRKHAGVFGGLVTFGIISMFNATRALYWSFAAVFSSSEHARARGKHFRAVLKVTSRVWPKSERAAK</sequence>
<dbReference type="InterPro" id="IPR029044">
    <property type="entry name" value="Nucleotide-diphossugar_trans"/>
</dbReference>
<evidence type="ECO:0000313" key="3">
    <source>
        <dbReference type="Proteomes" id="UP000184191"/>
    </source>
</evidence>
<dbReference type="PANTHER" id="PTHR43179">
    <property type="entry name" value="RHAMNOSYLTRANSFERASE WBBL"/>
    <property type="match status" value="1"/>
</dbReference>
<dbReference type="Pfam" id="PF00535">
    <property type="entry name" value="Glycos_transf_2"/>
    <property type="match status" value="1"/>
</dbReference>